<reference evidence="4 5" key="1">
    <citation type="submission" date="2017-05" db="EMBL/GenBank/DDBJ databases">
        <title>Vagococcus spp. assemblies.</title>
        <authorList>
            <person name="Gulvik C.A."/>
        </authorList>
    </citation>
    <scope>NUCLEOTIDE SEQUENCE [LARGE SCALE GENOMIC DNA]</scope>
    <source>
        <strain evidence="4 5">NCFB 2497</strain>
    </source>
</reference>
<dbReference type="InterPro" id="IPR050661">
    <property type="entry name" value="BglG_antiterminators"/>
</dbReference>
<dbReference type="PANTHER" id="PTHR30185">
    <property type="entry name" value="CRYPTIC BETA-GLUCOSIDE BGL OPERON ANTITERMINATOR"/>
    <property type="match status" value="1"/>
</dbReference>
<evidence type="ECO:0000313" key="4">
    <source>
        <dbReference type="EMBL" id="RST98480.1"/>
    </source>
</evidence>
<keyword evidence="5" id="KW-1185">Reference proteome</keyword>
<dbReference type="InterPro" id="IPR036388">
    <property type="entry name" value="WH-like_DNA-bd_sf"/>
</dbReference>
<name>A0A369ALB2_9ENTE</name>
<organism evidence="4 5">
    <name type="scientific">Vagococcus fluvialis</name>
    <dbReference type="NCBI Taxonomy" id="2738"/>
    <lineage>
        <taxon>Bacteria</taxon>
        <taxon>Bacillati</taxon>
        <taxon>Bacillota</taxon>
        <taxon>Bacilli</taxon>
        <taxon>Lactobacillales</taxon>
        <taxon>Enterococcaceae</taxon>
        <taxon>Vagococcus</taxon>
    </lineage>
</organism>
<evidence type="ECO:0000256" key="1">
    <source>
        <dbReference type="ARBA" id="ARBA00023015"/>
    </source>
</evidence>
<dbReference type="EMBL" id="NGJX01000021">
    <property type="protein sequence ID" value="RST98480.1"/>
    <property type="molecule type" value="Genomic_DNA"/>
</dbReference>
<proteinExistence type="predicted"/>
<dbReference type="RefSeq" id="WP_114290573.1">
    <property type="nucleotide sequence ID" value="NZ_JBMAKV010000024.1"/>
</dbReference>
<dbReference type="OrthoDB" id="2192016at2"/>
<keyword evidence="1" id="KW-0805">Transcription regulation</keyword>
<keyword evidence="2" id="KW-0804">Transcription</keyword>
<protein>
    <recommendedName>
        <fullName evidence="3">Mga helix-turn-helix domain-containing protein</fullName>
    </recommendedName>
</protein>
<sequence>MNYESLLDKREATQLKLLKELMLSNGKGTISLMAKKLKVSKVSLENYIEDLHDVLETYNGDIKLIEEGANLRLSMTNTFSMTQVETDFYLNGIKYQILNYLFHHREFSPVFLSNELLISESTLFRKIKELNQVLKEFEISIWQGKLVGEESQIRYFYFQFYWYLTESKKDKLTNSETTYLGMIEKALGLNLSFESQKKVSLWMSITKKRVAVANQDYKKLAKKCQPYEKDELYLRVRETTLRMIGHYAIEIEEEEAMLQFTFLISMGILSETDFDEYALVRSRFTPTALLDTVILESLLMYYKPLIMPRKLEKHLYFLLAQIHPRLYFFKGDIEVYNQANIWNIEEYLSGHSMRVITSHLLNIAQKQLNLVDDTENSLLAITEIKYLSVVVILDSVMNRDVTVGISLEMDSLFKEATTNMLMVQLSSINGVICEPYQLDKTYDLILTNNQLAKWDTEYYVFSELGTKYDFKKIKETIRNIYTKKNNPKLNNSLL</sequence>
<evidence type="ECO:0000259" key="3">
    <source>
        <dbReference type="Pfam" id="PF05043"/>
    </source>
</evidence>
<comment type="caution">
    <text evidence="4">The sequence shown here is derived from an EMBL/GenBank/DDBJ whole genome shotgun (WGS) entry which is preliminary data.</text>
</comment>
<dbReference type="InterPro" id="IPR007737">
    <property type="entry name" value="Mga_HTH"/>
</dbReference>
<dbReference type="AlphaFoldDB" id="A0A369ALB2"/>
<evidence type="ECO:0000313" key="5">
    <source>
        <dbReference type="Proteomes" id="UP000288197"/>
    </source>
</evidence>
<accession>A0A369ALB2</accession>
<feature type="domain" description="Mga helix-turn-helix" evidence="3">
    <location>
        <begin position="78"/>
        <end position="161"/>
    </location>
</feature>
<dbReference type="PANTHER" id="PTHR30185:SF18">
    <property type="entry name" value="TRANSCRIPTIONAL REGULATOR MTLR"/>
    <property type="match status" value="1"/>
</dbReference>
<dbReference type="Pfam" id="PF05043">
    <property type="entry name" value="Mga"/>
    <property type="match status" value="1"/>
</dbReference>
<evidence type="ECO:0000256" key="2">
    <source>
        <dbReference type="ARBA" id="ARBA00023163"/>
    </source>
</evidence>
<dbReference type="GeneID" id="63147580"/>
<dbReference type="Proteomes" id="UP000288197">
    <property type="component" value="Unassembled WGS sequence"/>
</dbReference>
<dbReference type="Gene3D" id="1.10.10.10">
    <property type="entry name" value="Winged helix-like DNA-binding domain superfamily/Winged helix DNA-binding domain"/>
    <property type="match status" value="1"/>
</dbReference>
<gene>
    <name evidence="4" type="ORF">CBF32_12980</name>
</gene>